<accession>A0A0E1RZB7</accession>
<keyword evidence="2" id="KW-1185">Reference proteome</keyword>
<dbReference type="InParanoid" id="A0A0E1RZB7"/>
<name>A0A0E1RZB7_COCIM</name>
<reference evidence="2" key="1">
    <citation type="journal article" date="2009" name="Genome Res.">
        <title>Comparative genomic analyses of the human fungal pathogens Coccidioides and their relatives.</title>
        <authorList>
            <person name="Sharpton T.J."/>
            <person name="Stajich J.E."/>
            <person name="Rounsley S.D."/>
            <person name="Gardner M.J."/>
            <person name="Wortman J.R."/>
            <person name="Jordar V.S."/>
            <person name="Maiti R."/>
            <person name="Kodira C.D."/>
            <person name="Neafsey D.E."/>
            <person name="Zeng Q."/>
            <person name="Hung C.-Y."/>
            <person name="McMahan C."/>
            <person name="Muszewska A."/>
            <person name="Grynberg M."/>
            <person name="Mandel M.A."/>
            <person name="Kellner E.M."/>
            <person name="Barker B.M."/>
            <person name="Galgiani J.N."/>
            <person name="Orbach M.J."/>
            <person name="Kirkland T.N."/>
            <person name="Cole G.T."/>
            <person name="Henn M.R."/>
            <person name="Birren B.W."/>
            <person name="Taylor J.W."/>
        </authorList>
    </citation>
    <scope>NUCLEOTIDE SEQUENCE [LARGE SCALE GENOMIC DNA]</scope>
    <source>
        <strain evidence="2">RS</strain>
    </source>
</reference>
<dbReference type="GeneID" id="24164260"/>
<dbReference type="Proteomes" id="UP000001261">
    <property type="component" value="Unassembled WGS sequence"/>
</dbReference>
<dbReference type="EMBL" id="GG704911">
    <property type="protein sequence ID" value="EAS37409.2"/>
    <property type="molecule type" value="Genomic_DNA"/>
</dbReference>
<proteinExistence type="predicted"/>
<dbReference type="RefSeq" id="XP_001248992.2">
    <property type="nucleotide sequence ID" value="XM_001248991.2"/>
</dbReference>
<evidence type="ECO:0000313" key="2">
    <source>
        <dbReference type="Proteomes" id="UP000001261"/>
    </source>
</evidence>
<gene>
    <name evidence="1" type="ORF">CIMG_12633</name>
</gene>
<evidence type="ECO:0000313" key="1">
    <source>
        <dbReference type="EMBL" id="EAS37409.2"/>
    </source>
</evidence>
<dbReference type="AlphaFoldDB" id="A0A0E1RZB7"/>
<organism evidence="1 2">
    <name type="scientific">Coccidioides immitis (strain RS)</name>
    <name type="common">Valley fever fungus</name>
    <dbReference type="NCBI Taxonomy" id="246410"/>
    <lineage>
        <taxon>Eukaryota</taxon>
        <taxon>Fungi</taxon>
        <taxon>Dikarya</taxon>
        <taxon>Ascomycota</taxon>
        <taxon>Pezizomycotina</taxon>
        <taxon>Eurotiomycetes</taxon>
        <taxon>Eurotiomycetidae</taxon>
        <taxon>Onygenales</taxon>
        <taxon>Onygenaceae</taxon>
        <taxon>Coccidioides</taxon>
    </lineage>
</organism>
<sequence>MSIRLCGLETGQSQPLFGFTSTLANPPSQSEASKYYSKRIAAMLVHQTLQDLDNKDESVISPESNEKIPQHEQEEFIMTTCTLNKEKLLNHSAYIYRNCCNISLVKTDDSIYLWFCLWNNKLQGTTTTVLIQINGEYDIYYHH</sequence>
<dbReference type="VEuPathDB" id="FungiDB:CIMG_12633"/>
<reference evidence="2" key="2">
    <citation type="journal article" date="2010" name="Genome Res.">
        <title>Population genomic sequencing of Coccidioides fungi reveals recent hybridization and transposon control.</title>
        <authorList>
            <person name="Neafsey D.E."/>
            <person name="Barker B.M."/>
            <person name="Sharpton T.J."/>
            <person name="Stajich J.E."/>
            <person name="Park D.J."/>
            <person name="Whiston E."/>
            <person name="Hung C.-Y."/>
            <person name="McMahan C."/>
            <person name="White J."/>
            <person name="Sykes S."/>
            <person name="Heiman D."/>
            <person name="Young S."/>
            <person name="Zeng Q."/>
            <person name="Abouelleil A."/>
            <person name="Aftuck L."/>
            <person name="Bessette D."/>
            <person name="Brown A."/>
            <person name="FitzGerald M."/>
            <person name="Lui A."/>
            <person name="Macdonald J.P."/>
            <person name="Priest M."/>
            <person name="Orbach M.J."/>
            <person name="Galgiani J.N."/>
            <person name="Kirkland T.N."/>
            <person name="Cole G.T."/>
            <person name="Birren B.W."/>
            <person name="Henn M.R."/>
            <person name="Taylor J.W."/>
            <person name="Rounsley S.D."/>
        </authorList>
    </citation>
    <scope>GENOME REANNOTATION</scope>
    <source>
        <strain evidence="2">RS</strain>
    </source>
</reference>
<dbReference type="KEGG" id="cim:CIMG_12633"/>
<protein>
    <submittedName>
        <fullName evidence="1">Uncharacterized protein</fullName>
    </submittedName>
</protein>